<keyword evidence="6 8" id="KW-0368">Histidine biosynthesis</keyword>
<accession>A0A0R1HVU8</accession>
<dbReference type="GO" id="GO:0004401">
    <property type="term" value="F:histidinol-phosphatase activity"/>
    <property type="evidence" value="ECO:0007669"/>
    <property type="project" value="UniProtKB-UniRule"/>
</dbReference>
<evidence type="ECO:0000256" key="5">
    <source>
        <dbReference type="ARBA" id="ARBA00022801"/>
    </source>
</evidence>
<dbReference type="GO" id="GO:0000105">
    <property type="term" value="P:L-histidine biosynthetic process"/>
    <property type="evidence" value="ECO:0007669"/>
    <property type="project" value="UniProtKB-UniRule"/>
</dbReference>
<comment type="pathway">
    <text evidence="1 8">Amino-acid biosynthesis; L-histidine biosynthesis; L-histidine from 5-phospho-alpha-D-ribose 1-diphosphate: step 8/9.</text>
</comment>
<dbReference type="SUPFAM" id="SSF89550">
    <property type="entry name" value="PHP domain-like"/>
    <property type="match status" value="1"/>
</dbReference>
<proteinExistence type="inferred from homology"/>
<dbReference type="AlphaFoldDB" id="A0A0R1HVU8"/>
<dbReference type="Pfam" id="PF13263">
    <property type="entry name" value="PHP_C"/>
    <property type="match status" value="1"/>
</dbReference>
<keyword evidence="11" id="KW-1185">Reference proteome</keyword>
<comment type="similarity">
    <text evidence="2 8">Belongs to the PHP hydrolase family. HisK subfamily.</text>
</comment>
<dbReference type="OrthoDB" id="9775255at2"/>
<dbReference type="STRING" id="1302272.FC96_GL002340"/>
<keyword evidence="5 8" id="KW-0378">Hydrolase</keyword>
<dbReference type="PANTHER" id="PTHR21039:SF0">
    <property type="entry name" value="HISTIDINOL-PHOSPHATASE"/>
    <property type="match status" value="1"/>
</dbReference>
<evidence type="ECO:0000256" key="6">
    <source>
        <dbReference type="ARBA" id="ARBA00023102"/>
    </source>
</evidence>
<dbReference type="GO" id="GO:0005737">
    <property type="term" value="C:cytoplasm"/>
    <property type="evidence" value="ECO:0007669"/>
    <property type="project" value="TreeGrafter"/>
</dbReference>
<dbReference type="EC" id="3.1.3.15" evidence="3 8"/>
<comment type="catalytic activity">
    <reaction evidence="7 8">
        <text>L-histidinol phosphate + H2O = L-histidinol + phosphate</text>
        <dbReference type="Rhea" id="RHEA:14465"/>
        <dbReference type="ChEBI" id="CHEBI:15377"/>
        <dbReference type="ChEBI" id="CHEBI:43474"/>
        <dbReference type="ChEBI" id="CHEBI:57699"/>
        <dbReference type="ChEBI" id="CHEBI:57980"/>
        <dbReference type="EC" id="3.1.3.15"/>
    </reaction>
</comment>
<protein>
    <recommendedName>
        <fullName evidence="3 8">Histidinol-phosphatase</fullName>
        <shortName evidence="8">HolPase</shortName>
        <ecNumber evidence="3 8">3.1.3.15</ecNumber>
    </recommendedName>
</protein>
<evidence type="ECO:0000256" key="7">
    <source>
        <dbReference type="ARBA" id="ARBA00049158"/>
    </source>
</evidence>
<dbReference type="Proteomes" id="UP000050911">
    <property type="component" value="Unassembled WGS sequence"/>
</dbReference>
<dbReference type="InterPro" id="IPR004013">
    <property type="entry name" value="PHP_dom"/>
</dbReference>
<evidence type="ECO:0000256" key="8">
    <source>
        <dbReference type="RuleBase" id="RU366003"/>
    </source>
</evidence>
<dbReference type="Gene3D" id="3.20.20.140">
    <property type="entry name" value="Metal-dependent hydrolases"/>
    <property type="match status" value="1"/>
</dbReference>
<dbReference type="InterPro" id="IPR016195">
    <property type="entry name" value="Pol/histidinol_Pase-like"/>
</dbReference>
<dbReference type="CDD" id="cd12110">
    <property type="entry name" value="PHP_HisPPase_Hisj_like"/>
    <property type="match status" value="1"/>
</dbReference>
<evidence type="ECO:0000313" key="10">
    <source>
        <dbReference type="EMBL" id="KRK47617.1"/>
    </source>
</evidence>
<comment type="caution">
    <text evidence="10">The sequence shown here is derived from an EMBL/GenBank/DDBJ whole genome shotgun (WGS) entry which is preliminary data.</text>
</comment>
<gene>
    <name evidence="10" type="ORF">FC96_GL002340</name>
</gene>
<evidence type="ECO:0000256" key="1">
    <source>
        <dbReference type="ARBA" id="ARBA00004970"/>
    </source>
</evidence>
<keyword evidence="4 8" id="KW-0028">Amino-acid biosynthesis</keyword>
<dbReference type="InterPro" id="IPR010140">
    <property type="entry name" value="Histidinol_P_phosphatase_HisJ"/>
</dbReference>
<evidence type="ECO:0000313" key="11">
    <source>
        <dbReference type="Proteomes" id="UP000050911"/>
    </source>
</evidence>
<evidence type="ECO:0000256" key="4">
    <source>
        <dbReference type="ARBA" id="ARBA00022605"/>
    </source>
</evidence>
<name>A0A0R1HVU8_9LACO</name>
<feature type="domain" description="PHP" evidence="9">
    <location>
        <begin position="5"/>
        <end position="226"/>
    </location>
</feature>
<evidence type="ECO:0000259" key="9">
    <source>
        <dbReference type="Pfam" id="PF02811"/>
    </source>
</evidence>
<dbReference type="NCBIfam" id="NF005996">
    <property type="entry name" value="PRK08123.1"/>
    <property type="match status" value="1"/>
</dbReference>
<dbReference type="PANTHER" id="PTHR21039">
    <property type="entry name" value="HISTIDINOL PHOSPHATASE-RELATED"/>
    <property type="match status" value="1"/>
</dbReference>
<dbReference type="UniPathway" id="UPA00031">
    <property type="reaction ID" value="UER00013"/>
</dbReference>
<reference evidence="10 11" key="1">
    <citation type="journal article" date="2015" name="Genome Announc.">
        <title>Expanding the biotechnology potential of lactobacilli through comparative genomics of 213 strains and associated genera.</title>
        <authorList>
            <person name="Sun Z."/>
            <person name="Harris H.M."/>
            <person name="McCann A."/>
            <person name="Guo C."/>
            <person name="Argimon S."/>
            <person name="Zhang W."/>
            <person name="Yang X."/>
            <person name="Jeffery I.B."/>
            <person name="Cooney J.C."/>
            <person name="Kagawa T.F."/>
            <person name="Liu W."/>
            <person name="Song Y."/>
            <person name="Salvetti E."/>
            <person name="Wrobel A."/>
            <person name="Rasinkangas P."/>
            <person name="Parkhill J."/>
            <person name="Rea M.C."/>
            <person name="O'Sullivan O."/>
            <person name="Ritari J."/>
            <person name="Douillard F.P."/>
            <person name="Paul Ross R."/>
            <person name="Yang R."/>
            <person name="Briner A.E."/>
            <person name="Felis G.E."/>
            <person name="de Vos W.M."/>
            <person name="Barrangou R."/>
            <person name="Klaenhammer T.R."/>
            <person name="Caufield P.W."/>
            <person name="Cui Y."/>
            <person name="Zhang H."/>
            <person name="O'Toole P.W."/>
        </authorList>
    </citation>
    <scope>NUCLEOTIDE SEQUENCE [LARGE SCALE GENOMIC DNA]</scope>
    <source>
        <strain evidence="10 11">JCM 15530</strain>
    </source>
</reference>
<dbReference type="EMBL" id="AZCX01000007">
    <property type="protein sequence ID" value="KRK47617.1"/>
    <property type="molecule type" value="Genomic_DNA"/>
</dbReference>
<dbReference type="RefSeq" id="WP_056942779.1">
    <property type="nucleotide sequence ID" value="NZ_AZCX01000007.1"/>
</dbReference>
<dbReference type="Pfam" id="PF02811">
    <property type="entry name" value="PHP"/>
    <property type="match status" value="1"/>
</dbReference>
<sequence length="278" mass="31501">MSRKDGHSHTEFCPHGSGDDVEQMIQKAIKMGFTQYCVTEHAPLPDSFKDHYAGVETGLTEAAMSKTDIGRYLVKIAALKQKYRSQIHIKVGFEIDYLPTEVEWTKAFMAEYGPQTDENILSLHFLQGVNDKFWCVDDTPEDFQKGLMARYFDPQDLYAKYLSTLLTAVREDWRSPSLKRIGHLTLFKKFQDIFGLPNELSDDNKRLMGAVLATIKAQGFEIDYNAAGLYKPSCNEAYPDWWTVQQAKAMGIPLVYGSDAHSVAEVGQGIHDIETRIN</sequence>
<dbReference type="PATRIC" id="fig|1302272.5.peg.2391"/>
<evidence type="ECO:0000256" key="2">
    <source>
        <dbReference type="ARBA" id="ARBA00009152"/>
    </source>
</evidence>
<evidence type="ECO:0000256" key="3">
    <source>
        <dbReference type="ARBA" id="ARBA00013085"/>
    </source>
</evidence>
<organism evidence="10 11">
    <name type="scientific">Secundilactobacillus kimchicus JCM 15530</name>
    <dbReference type="NCBI Taxonomy" id="1302272"/>
    <lineage>
        <taxon>Bacteria</taxon>
        <taxon>Bacillati</taxon>
        <taxon>Bacillota</taxon>
        <taxon>Bacilli</taxon>
        <taxon>Lactobacillales</taxon>
        <taxon>Lactobacillaceae</taxon>
        <taxon>Secundilactobacillus</taxon>
    </lineage>
</organism>
<dbReference type="NCBIfam" id="TIGR01856">
    <property type="entry name" value="hisJ_fam"/>
    <property type="match status" value="1"/>
</dbReference>